<sequence length="19" mass="2242">MNQGNRSCRQVLILHIKCQ</sequence>
<reference evidence="1" key="2">
    <citation type="journal article" date="2015" name="Data Brief">
        <title>Shoot transcriptome of the giant reed, Arundo donax.</title>
        <authorList>
            <person name="Barrero R.A."/>
            <person name="Guerrero F.D."/>
            <person name="Moolhuijzen P."/>
            <person name="Goolsby J.A."/>
            <person name="Tidwell J."/>
            <person name="Bellgard S.E."/>
            <person name="Bellgard M.I."/>
        </authorList>
    </citation>
    <scope>NUCLEOTIDE SEQUENCE</scope>
    <source>
        <tissue evidence="1">Shoot tissue taken approximately 20 cm above the soil surface</tissue>
    </source>
</reference>
<protein>
    <submittedName>
        <fullName evidence="1">Uncharacterized protein</fullName>
    </submittedName>
</protein>
<name>A0A0A8YG84_ARUDO</name>
<reference evidence="1" key="1">
    <citation type="submission" date="2014-09" db="EMBL/GenBank/DDBJ databases">
        <authorList>
            <person name="Magalhaes I.L.F."/>
            <person name="Oliveira U."/>
            <person name="Santos F.R."/>
            <person name="Vidigal T.H.D.A."/>
            <person name="Brescovit A.D."/>
            <person name="Santos A.J."/>
        </authorList>
    </citation>
    <scope>NUCLEOTIDE SEQUENCE</scope>
    <source>
        <tissue evidence="1">Shoot tissue taken approximately 20 cm above the soil surface</tissue>
    </source>
</reference>
<dbReference type="EMBL" id="GBRH01273087">
    <property type="protein sequence ID" value="JAD24808.1"/>
    <property type="molecule type" value="Transcribed_RNA"/>
</dbReference>
<dbReference type="AlphaFoldDB" id="A0A0A8YG84"/>
<evidence type="ECO:0000313" key="1">
    <source>
        <dbReference type="EMBL" id="JAD24808.1"/>
    </source>
</evidence>
<accession>A0A0A8YG84</accession>
<organism evidence="1">
    <name type="scientific">Arundo donax</name>
    <name type="common">Giant reed</name>
    <name type="synonym">Donax arundinaceus</name>
    <dbReference type="NCBI Taxonomy" id="35708"/>
    <lineage>
        <taxon>Eukaryota</taxon>
        <taxon>Viridiplantae</taxon>
        <taxon>Streptophyta</taxon>
        <taxon>Embryophyta</taxon>
        <taxon>Tracheophyta</taxon>
        <taxon>Spermatophyta</taxon>
        <taxon>Magnoliopsida</taxon>
        <taxon>Liliopsida</taxon>
        <taxon>Poales</taxon>
        <taxon>Poaceae</taxon>
        <taxon>PACMAD clade</taxon>
        <taxon>Arundinoideae</taxon>
        <taxon>Arundineae</taxon>
        <taxon>Arundo</taxon>
    </lineage>
</organism>
<proteinExistence type="predicted"/>